<reference evidence="2" key="1">
    <citation type="journal article" date="2023" name="Nat. Plants">
        <title>Single-cell RNA sequencing provides a high-resolution roadmap for understanding the multicellular compartmentation of specialized metabolism.</title>
        <authorList>
            <person name="Sun S."/>
            <person name="Shen X."/>
            <person name="Li Y."/>
            <person name="Li Y."/>
            <person name="Wang S."/>
            <person name="Li R."/>
            <person name="Zhang H."/>
            <person name="Shen G."/>
            <person name="Guo B."/>
            <person name="Wei J."/>
            <person name="Xu J."/>
            <person name="St-Pierre B."/>
            <person name="Chen S."/>
            <person name="Sun C."/>
        </authorList>
    </citation>
    <scope>NUCLEOTIDE SEQUENCE [LARGE SCALE GENOMIC DNA]</scope>
</reference>
<accession>A0ACC0AIB7</accession>
<organism evidence="1 2">
    <name type="scientific">Catharanthus roseus</name>
    <name type="common">Madagascar periwinkle</name>
    <name type="synonym">Vinca rosea</name>
    <dbReference type="NCBI Taxonomy" id="4058"/>
    <lineage>
        <taxon>Eukaryota</taxon>
        <taxon>Viridiplantae</taxon>
        <taxon>Streptophyta</taxon>
        <taxon>Embryophyta</taxon>
        <taxon>Tracheophyta</taxon>
        <taxon>Spermatophyta</taxon>
        <taxon>Magnoliopsida</taxon>
        <taxon>eudicotyledons</taxon>
        <taxon>Gunneridae</taxon>
        <taxon>Pentapetalae</taxon>
        <taxon>asterids</taxon>
        <taxon>lamiids</taxon>
        <taxon>Gentianales</taxon>
        <taxon>Apocynaceae</taxon>
        <taxon>Rauvolfioideae</taxon>
        <taxon>Vinceae</taxon>
        <taxon>Catharanthinae</taxon>
        <taxon>Catharanthus</taxon>
    </lineage>
</organism>
<gene>
    <name evidence="1" type="ORF">M9H77_19966</name>
</gene>
<sequence>MDLSRSTFNYCFAKKIFKIILFKESLGTMLDIQKSRKYAKACIYFCYLCNICKYSKKNVALELDNSSRDFLVNFEELCIFIYCIYCKFIFCFYIK</sequence>
<proteinExistence type="predicted"/>
<dbReference type="EMBL" id="CM044705">
    <property type="protein sequence ID" value="KAI5660643.1"/>
    <property type="molecule type" value="Genomic_DNA"/>
</dbReference>
<name>A0ACC0AIB7_CATRO</name>
<comment type="caution">
    <text evidence="1">The sequence shown here is derived from an EMBL/GenBank/DDBJ whole genome shotgun (WGS) entry which is preliminary data.</text>
</comment>
<keyword evidence="2" id="KW-1185">Reference proteome</keyword>
<protein>
    <submittedName>
        <fullName evidence="1">Uncharacterized protein</fullName>
    </submittedName>
</protein>
<evidence type="ECO:0000313" key="1">
    <source>
        <dbReference type="EMBL" id="KAI5660643.1"/>
    </source>
</evidence>
<evidence type="ECO:0000313" key="2">
    <source>
        <dbReference type="Proteomes" id="UP001060085"/>
    </source>
</evidence>
<dbReference type="Proteomes" id="UP001060085">
    <property type="component" value="Linkage Group LG05"/>
</dbReference>